<name>A0A6M3NVG0_SALET</name>
<keyword evidence="1" id="KW-0812">Transmembrane</keyword>
<evidence type="ECO:0000256" key="1">
    <source>
        <dbReference type="SAM" id="Phobius"/>
    </source>
</evidence>
<dbReference type="AlphaFoldDB" id="A0A6M3NVG0"/>
<dbReference type="EMBL" id="CP051273">
    <property type="protein sequence ID" value="QJB96070.1"/>
    <property type="molecule type" value="Genomic_DNA"/>
</dbReference>
<reference evidence="2" key="1">
    <citation type="submission" date="2020-04" db="EMBL/GenBank/DDBJ databases">
        <title>Closed genome sequences and antimicrobial resistance profile of eight wild bird Salmonella strains obtained with MinIon and MiSeq sequencing.</title>
        <authorList>
            <person name="Naushad S."/>
            <person name="Duceppe M.-O."/>
            <person name="Dupras A.A."/>
            <person name="Gao R."/>
            <person name="Ogunremi D."/>
        </authorList>
    </citation>
    <scope>NUCLEOTIDE SEQUENCE</scope>
    <source>
        <strain evidence="2">OLF-FSR1_WB_Partridge_SW-37</strain>
    </source>
</reference>
<evidence type="ECO:0000313" key="2">
    <source>
        <dbReference type="EMBL" id="QJB96070.1"/>
    </source>
</evidence>
<keyword evidence="1" id="KW-1133">Transmembrane helix</keyword>
<sequence>MVDDKPMRIGWVFYFSYIFVAIIFHLFISFCYCLSIDMAEANTVVFLLKPGDDFIIIFTSPCQAVQDQTVGNIEFSFHYLSI</sequence>
<feature type="transmembrane region" description="Helical" evidence="1">
    <location>
        <begin position="12"/>
        <end position="34"/>
    </location>
</feature>
<gene>
    <name evidence="2" type="ORF">G4F93_09465</name>
</gene>
<organism evidence="2">
    <name type="scientific">Salmonella enterica subsp. enterica serovar Worthington</name>
    <dbReference type="NCBI Taxonomy" id="1160769"/>
    <lineage>
        <taxon>Bacteria</taxon>
        <taxon>Pseudomonadati</taxon>
        <taxon>Pseudomonadota</taxon>
        <taxon>Gammaproteobacteria</taxon>
        <taxon>Enterobacterales</taxon>
        <taxon>Enterobacteriaceae</taxon>
        <taxon>Salmonella</taxon>
    </lineage>
</organism>
<keyword evidence="1" id="KW-0472">Membrane</keyword>
<protein>
    <submittedName>
        <fullName evidence="2">Uncharacterized protein</fullName>
    </submittedName>
</protein>
<accession>A0A6M3NVG0</accession>
<proteinExistence type="predicted"/>